<dbReference type="AlphaFoldDB" id="A0AAV1X9M3"/>
<evidence type="ECO:0000259" key="1">
    <source>
        <dbReference type="Pfam" id="PF17766"/>
    </source>
</evidence>
<name>A0AAV1X9M3_LUPLU</name>
<gene>
    <name evidence="2" type="ORF">LLUT_LOCUS19511</name>
</gene>
<dbReference type="EMBL" id="CAXHTB010000013">
    <property type="protein sequence ID" value="CAL0318451.1"/>
    <property type="molecule type" value="Genomic_DNA"/>
</dbReference>
<proteinExistence type="predicted"/>
<comment type="caution">
    <text evidence="2">The sequence shown here is derived from an EMBL/GenBank/DDBJ whole genome shotgun (WGS) entry which is preliminary data.</text>
</comment>
<dbReference type="Proteomes" id="UP001497480">
    <property type="component" value="Unassembled WGS sequence"/>
</dbReference>
<reference evidence="2 3" key="1">
    <citation type="submission" date="2024-03" db="EMBL/GenBank/DDBJ databases">
        <authorList>
            <person name="Martinez-Hernandez J."/>
        </authorList>
    </citation>
    <scope>NUCLEOTIDE SEQUENCE [LARGE SCALE GENOMIC DNA]</scope>
</reference>
<accession>A0AAV1X9M3</accession>
<evidence type="ECO:0000313" key="3">
    <source>
        <dbReference type="Proteomes" id="UP001497480"/>
    </source>
</evidence>
<dbReference type="Gene3D" id="2.60.40.2310">
    <property type="match status" value="1"/>
</dbReference>
<sequence>MEIMEKGGVGNTLFERQILFLLTTSQAPLQAIKVPVEIRTSEVHGSFIRNVTDAGLPKSRYTATVMAPQGLKIHVNPSVLSFTSLGQKKTFMLTIDGTIEEPIVSASLVWNDGKFKVRSPIIVFNAS</sequence>
<evidence type="ECO:0000313" key="2">
    <source>
        <dbReference type="EMBL" id="CAL0318451.1"/>
    </source>
</evidence>
<dbReference type="InterPro" id="IPR041469">
    <property type="entry name" value="Subtilisin-like_FN3"/>
</dbReference>
<organism evidence="2 3">
    <name type="scientific">Lupinus luteus</name>
    <name type="common">European yellow lupine</name>
    <dbReference type="NCBI Taxonomy" id="3873"/>
    <lineage>
        <taxon>Eukaryota</taxon>
        <taxon>Viridiplantae</taxon>
        <taxon>Streptophyta</taxon>
        <taxon>Embryophyta</taxon>
        <taxon>Tracheophyta</taxon>
        <taxon>Spermatophyta</taxon>
        <taxon>Magnoliopsida</taxon>
        <taxon>eudicotyledons</taxon>
        <taxon>Gunneridae</taxon>
        <taxon>Pentapetalae</taxon>
        <taxon>rosids</taxon>
        <taxon>fabids</taxon>
        <taxon>Fabales</taxon>
        <taxon>Fabaceae</taxon>
        <taxon>Papilionoideae</taxon>
        <taxon>50 kb inversion clade</taxon>
        <taxon>genistoids sensu lato</taxon>
        <taxon>core genistoids</taxon>
        <taxon>Genisteae</taxon>
        <taxon>Lupinus</taxon>
    </lineage>
</organism>
<feature type="domain" description="Subtilisin-like protease fibronectin type-III" evidence="1">
    <location>
        <begin position="41"/>
        <end position="123"/>
    </location>
</feature>
<keyword evidence="3" id="KW-1185">Reference proteome</keyword>
<protein>
    <recommendedName>
        <fullName evidence="1">Subtilisin-like protease fibronectin type-III domain-containing protein</fullName>
    </recommendedName>
</protein>
<dbReference type="Pfam" id="PF17766">
    <property type="entry name" value="fn3_6"/>
    <property type="match status" value="1"/>
</dbReference>